<dbReference type="Pfam" id="PF01928">
    <property type="entry name" value="CYTH"/>
    <property type="match status" value="1"/>
</dbReference>
<keyword evidence="3" id="KW-1185">Reference proteome</keyword>
<sequence>MAQEIEIELKQLLMKEEFEQLKQYFQLKDADFRTQTNYYFDTPHFDIKSQLAALRMREKDGQWVLTLKEPHEIGLLETHQTIAPPTRVDDFELPEGEVADRLDHLNIQRDQIVYFGSLETSRAEKMIEEGLIVLDHSRYLTVEDYELEFEVSDLEIGQAAFSALLHQFQIPARNTKNKVVRFYEEKMKTQNR</sequence>
<dbReference type="InterPro" id="IPR033469">
    <property type="entry name" value="CYTH-like_dom_sf"/>
</dbReference>
<gene>
    <name evidence="2" type="ORF">BA70_05080</name>
</gene>
<name>A0A081L9D7_9BACI</name>
<dbReference type="SMART" id="SM01118">
    <property type="entry name" value="CYTH"/>
    <property type="match status" value="1"/>
</dbReference>
<dbReference type="EMBL" id="JOTP01000015">
    <property type="protein sequence ID" value="KEP25863.1"/>
    <property type="molecule type" value="Genomic_DNA"/>
</dbReference>
<evidence type="ECO:0000313" key="3">
    <source>
        <dbReference type="Proteomes" id="UP000028091"/>
    </source>
</evidence>
<evidence type="ECO:0000259" key="1">
    <source>
        <dbReference type="PROSITE" id="PS51707"/>
    </source>
</evidence>
<dbReference type="Gene3D" id="2.40.320.10">
    <property type="entry name" value="Hypothetical Protein Pfu-838710-001"/>
    <property type="match status" value="1"/>
</dbReference>
<dbReference type="Proteomes" id="UP000028091">
    <property type="component" value="Unassembled WGS sequence"/>
</dbReference>
<feature type="domain" description="CYTH" evidence="1">
    <location>
        <begin position="4"/>
        <end position="189"/>
    </location>
</feature>
<dbReference type="eggNOG" id="COG4116">
    <property type="taxonomic scope" value="Bacteria"/>
</dbReference>
<dbReference type="InterPro" id="IPR009195">
    <property type="entry name" value="Uncharacterised_YjbK"/>
</dbReference>
<evidence type="ECO:0000313" key="2">
    <source>
        <dbReference type="EMBL" id="KEP25863.1"/>
    </source>
</evidence>
<dbReference type="PROSITE" id="PS51707">
    <property type="entry name" value="CYTH"/>
    <property type="match status" value="1"/>
</dbReference>
<dbReference type="InterPro" id="IPR023577">
    <property type="entry name" value="CYTH_domain"/>
</dbReference>
<dbReference type="RefSeq" id="WP_034322873.1">
    <property type="nucleotide sequence ID" value="NZ_JOTP01000015.1"/>
</dbReference>
<protein>
    <recommendedName>
        <fullName evidence="1">CYTH domain-containing protein</fullName>
    </recommendedName>
</protein>
<organism evidence="2 3">
    <name type="scientific">Bacillus zhangzhouensis</name>
    <dbReference type="NCBI Taxonomy" id="1178540"/>
    <lineage>
        <taxon>Bacteria</taxon>
        <taxon>Bacillati</taxon>
        <taxon>Bacillota</taxon>
        <taxon>Bacilli</taxon>
        <taxon>Bacillales</taxon>
        <taxon>Bacillaceae</taxon>
        <taxon>Bacillus</taxon>
    </lineage>
</organism>
<dbReference type="CDD" id="cd07762">
    <property type="entry name" value="CYTH-like_Pase_1"/>
    <property type="match status" value="1"/>
</dbReference>
<dbReference type="PIRSF" id="PIRSF012526">
    <property type="entry name" value="CYTH_UCP012526"/>
    <property type="match status" value="1"/>
</dbReference>
<dbReference type="OrthoDB" id="384378at2"/>
<dbReference type="SUPFAM" id="SSF55154">
    <property type="entry name" value="CYTH-like phosphatases"/>
    <property type="match status" value="1"/>
</dbReference>
<reference evidence="2 3" key="1">
    <citation type="submission" date="2012-09" db="EMBL/GenBank/DDBJ databases">
        <title>Genome Sequence of Bacillus sp. DW5-4.</title>
        <authorList>
            <person name="Lai Q."/>
            <person name="Liu Y."/>
            <person name="Shao Z."/>
        </authorList>
    </citation>
    <scope>NUCLEOTIDE SEQUENCE [LARGE SCALE GENOMIC DNA]</scope>
    <source>
        <strain evidence="2 3">DW5-4</strain>
    </source>
</reference>
<dbReference type="AlphaFoldDB" id="A0A081L9D7"/>
<accession>A0A081L9D7</accession>
<proteinExistence type="predicted"/>
<comment type="caution">
    <text evidence="2">The sequence shown here is derived from an EMBL/GenBank/DDBJ whole genome shotgun (WGS) entry which is preliminary data.</text>
</comment>